<reference evidence="2" key="1">
    <citation type="submission" date="2021-12" db="EMBL/GenBank/DDBJ databases">
        <authorList>
            <person name="Veyrier F.J."/>
        </authorList>
    </citation>
    <scope>NUCLEOTIDE SEQUENCE</scope>
    <source>
        <strain evidence="2">SAG 1488-6</strain>
    </source>
</reference>
<protein>
    <submittedName>
        <fullName evidence="2">Uncharacterized protein</fullName>
    </submittedName>
</protein>
<organism evidence="2 3">
    <name type="scientific">Vitreoscilla stercoraria</name>
    <dbReference type="NCBI Taxonomy" id="61"/>
    <lineage>
        <taxon>Bacteria</taxon>
        <taxon>Pseudomonadati</taxon>
        <taxon>Pseudomonadota</taxon>
        <taxon>Betaproteobacteria</taxon>
        <taxon>Neisseriales</taxon>
        <taxon>Neisseriaceae</taxon>
        <taxon>Vitreoscilla</taxon>
    </lineage>
</organism>
<dbReference type="RefSeq" id="WP_019957859.1">
    <property type="nucleotide sequence ID" value="NZ_CP091512.1"/>
</dbReference>
<keyword evidence="1" id="KW-0812">Transmembrane</keyword>
<feature type="transmembrane region" description="Helical" evidence="1">
    <location>
        <begin position="37"/>
        <end position="62"/>
    </location>
</feature>
<proteinExistence type="predicted"/>
<keyword evidence="1" id="KW-1133">Transmembrane helix</keyword>
<feature type="transmembrane region" description="Helical" evidence="1">
    <location>
        <begin position="6"/>
        <end position="25"/>
    </location>
</feature>
<evidence type="ECO:0000313" key="3">
    <source>
        <dbReference type="Proteomes" id="UP000832034"/>
    </source>
</evidence>
<dbReference type="EMBL" id="CP091512">
    <property type="protein sequence ID" value="UOO93647.1"/>
    <property type="molecule type" value="Genomic_DNA"/>
</dbReference>
<name>A0ABY4EDZ1_VITST</name>
<reference evidence="2" key="2">
    <citation type="journal article" date="2022" name="Res Sq">
        <title>Evolution of multicellular longitudinally dividing oral cavity symbionts (Neisseriaceae).</title>
        <authorList>
            <person name="Nyongesa S."/>
            <person name="Weber P."/>
            <person name="Bernet E."/>
            <person name="Pullido F."/>
            <person name="Nieckarz M."/>
            <person name="Delaby M."/>
            <person name="Nieves C."/>
            <person name="Viehboeck T."/>
            <person name="Krause N."/>
            <person name="Rivera-Millot A."/>
            <person name="Nakamura A."/>
            <person name="Vischer N."/>
            <person name="VanNieuwenhze M."/>
            <person name="Brun Y."/>
            <person name="Cava F."/>
            <person name="Bulgheresi S."/>
            <person name="Veyrier F."/>
        </authorList>
    </citation>
    <scope>NUCLEOTIDE SEQUENCE</scope>
    <source>
        <strain evidence="2">SAG 1488-6</strain>
    </source>
</reference>
<gene>
    <name evidence="2" type="ORF">LVJ81_06380</name>
</gene>
<dbReference type="Proteomes" id="UP000832034">
    <property type="component" value="Chromosome"/>
</dbReference>
<keyword evidence="1" id="KW-0472">Membrane</keyword>
<evidence type="ECO:0000313" key="2">
    <source>
        <dbReference type="EMBL" id="UOO93647.1"/>
    </source>
</evidence>
<feature type="transmembrane region" description="Helical" evidence="1">
    <location>
        <begin position="68"/>
        <end position="87"/>
    </location>
</feature>
<evidence type="ECO:0000256" key="1">
    <source>
        <dbReference type="SAM" id="Phobius"/>
    </source>
</evidence>
<accession>A0ABY4EDZ1</accession>
<sequence length="121" mass="13224">MTLIGSLPAECFFAGCFLGFCLVGVHSRVTRWNSVATIVITSLIVITSFVAGSLPPFFGMWLGLPREGYLFVAVFSAIAWPFISLRLHEAFFVACNKLILAMPDILPDVIKKLLSKKWGGG</sequence>
<keyword evidence="3" id="KW-1185">Reference proteome</keyword>